<gene>
    <name evidence="1" type="ORF">EVC06_093</name>
</gene>
<accession>A0A7S5UZX2</accession>
<organism evidence="1 2">
    <name type="scientific">Rhizobium phage RHph_N34</name>
    <dbReference type="NCBI Taxonomy" id="2509586"/>
    <lineage>
        <taxon>Viruses</taxon>
        <taxon>Duplodnaviria</taxon>
        <taxon>Heunggongvirae</taxon>
        <taxon>Uroviricota</taxon>
        <taxon>Caudoviricetes</taxon>
        <taxon>Pootjesviridae</taxon>
        <taxon>Staniewskivirinae</taxon>
        <taxon>Trinifflemingvirus</taxon>
        <taxon>Trinifflemingvirus N34</taxon>
    </lineage>
</organism>
<name>A0A7S5UZX2_9CAUD</name>
<reference evidence="1 2" key="1">
    <citation type="submission" date="2020-01" db="EMBL/GenBank/DDBJ databases">
        <title>Patterns of diversity and host range of bacteriophage communities associated with bean-nodulatin bacteria.</title>
        <authorList>
            <person name="Vann Cauwenberghe J."/>
            <person name="Santamaria R.I."/>
            <person name="Bustos P."/>
            <person name="Juarez S."/>
            <person name="Gonzalez V."/>
        </authorList>
    </citation>
    <scope>NUCLEOTIDE SEQUENCE [LARGE SCALE GENOMIC DNA]</scope>
    <source>
        <strain evidence="2">RHph</strain>
    </source>
</reference>
<proteinExistence type="predicted"/>
<dbReference type="EMBL" id="MN988534">
    <property type="protein sequence ID" value="QIG73868.1"/>
    <property type="molecule type" value="Genomic_DNA"/>
</dbReference>
<keyword evidence="2" id="KW-1185">Reference proteome</keyword>
<evidence type="ECO:0000313" key="2">
    <source>
        <dbReference type="Proteomes" id="UP000646667"/>
    </source>
</evidence>
<protein>
    <submittedName>
        <fullName evidence="1">Uncharacterized protein</fullName>
    </submittedName>
</protein>
<sequence>MIRKTVLLGMNNPDPKDAFRAQKKTGSGYRLLSFMNEYLFHTKTEISAYDFERMFDRQNVLDEKEWDPFKAAKAAPDVIERLKGRRVVTFGAGVRDALELPRDMDTGQWFTQNDAEWCMFPHPSGLNRVFNDVHQRIKVGKVLWQEFMKGAEWYTCYGSVFESRVTNVFKTKWSYPPT</sequence>
<evidence type="ECO:0000313" key="1">
    <source>
        <dbReference type="EMBL" id="QIG73868.1"/>
    </source>
</evidence>
<dbReference type="Proteomes" id="UP000646667">
    <property type="component" value="Segment"/>
</dbReference>